<dbReference type="Proteomes" id="UP000799437">
    <property type="component" value="Unassembled WGS sequence"/>
</dbReference>
<protein>
    <submittedName>
        <fullName evidence="2">Uncharacterized protein</fullName>
    </submittedName>
</protein>
<feature type="compositionally biased region" description="Polar residues" evidence="1">
    <location>
        <begin position="104"/>
        <end position="117"/>
    </location>
</feature>
<reference evidence="2" key="1">
    <citation type="journal article" date="2020" name="Stud. Mycol.">
        <title>101 Dothideomycetes genomes: a test case for predicting lifestyles and emergence of pathogens.</title>
        <authorList>
            <person name="Haridas S."/>
            <person name="Albert R."/>
            <person name="Binder M."/>
            <person name="Bloem J."/>
            <person name="Labutti K."/>
            <person name="Salamov A."/>
            <person name="Andreopoulos B."/>
            <person name="Baker S."/>
            <person name="Barry K."/>
            <person name="Bills G."/>
            <person name="Bluhm B."/>
            <person name="Cannon C."/>
            <person name="Castanera R."/>
            <person name="Culley D."/>
            <person name="Daum C."/>
            <person name="Ezra D."/>
            <person name="Gonzalez J."/>
            <person name="Henrissat B."/>
            <person name="Kuo A."/>
            <person name="Liang C."/>
            <person name="Lipzen A."/>
            <person name="Lutzoni F."/>
            <person name="Magnuson J."/>
            <person name="Mondo S."/>
            <person name="Nolan M."/>
            <person name="Ohm R."/>
            <person name="Pangilinan J."/>
            <person name="Park H.-J."/>
            <person name="Ramirez L."/>
            <person name="Alfaro M."/>
            <person name="Sun H."/>
            <person name="Tritt A."/>
            <person name="Yoshinaga Y."/>
            <person name="Zwiers L.-H."/>
            <person name="Turgeon B."/>
            <person name="Goodwin S."/>
            <person name="Spatafora J."/>
            <person name="Crous P."/>
            <person name="Grigoriev I."/>
        </authorList>
    </citation>
    <scope>NUCLEOTIDE SEQUENCE</scope>
    <source>
        <strain evidence="2">CBS 121739</strain>
    </source>
</reference>
<evidence type="ECO:0000256" key="1">
    <source>
        <dbReference type="SAM" id="MobiDB-lite"/>
    </source>
</evidence>
<accession>A0A6A6W450</accession>
<feature type="compositionally biased region" description="Basic and acidic residues" evidence="1">
    <location>
        <begin position="28"/>
        <end position="38"/>
    </location>
</feature>
<keyword evidence="3" id="KW-1185">Reference proteome</keyword>
<feature type="compositionally biased region" description="Polar residues" evidence="1">
    <location>
        <begin position="64"/>
        <end position="89"/>
    </location>
</feature>
<evidence type="ECO:0000313" key="2">
    <source>
        <dbReference type="EMBL" id="KAF2755821.1"/>
    </source>
</evidence>
<feature type="region of interest" description="Disordered" evidence="1">
    <location>
        <begin position="23"/>
        <end position="184"/>
    </location>
</feature>
<evidence type="ECO:0000313" key="3">
    <source>
        <dbReference type="Proteomes" id="UP000799437"/>
    </source>
</evidence>
<feature type="compositionally biased region" description="Basic and acidic residues" evidence="1">
    <location>
        <begin position="119"/>
        <end position="134"/>
    </location>
</feature>
<dbReference type="RefSeq" id="XP_033598272.1">
    <property type="nucleotide sequence ID" value="XM_033748334.1"/>
</dbReference>
<name>A0A6A6W450_9PEZI</name>
<dbReference type="AlphaFoldDB" id="A0A6A6W450"/>
<proteinExistence type="predicted"/>
<feature type="compositionally biased region" description="Low complexity" evidence="1">
    <location>
        <begin position="90"/>
        <end position="103"/>
    </location>
</feature>
<feature type="region of interest" description="Disordered" evidence="1">
    <location>
        <begin position="249"/>
        <end position="288"/>
    </location>
</feature>
<feature type="compositionally biased region" description="Basic and acidic residues" evidence="1">
    <location>
        <begin position="265"/>
        <end position="288"/>
    </location>
</feature>
<organism evidence="2 3">
    <name type="scientific">Pseudovirgaria hyperparasitica</name>
    <dbReference type="NCBI Taxonomy" id="470096"/>
    <lineage>
        <taxon>Eukaryota</taxon>
        <taxon>Fungi</taxon>
        <taxon>Dikarya</taxon>
        <taxon>Ascomycota</taxon>
        <taxon>Pezizomycotina</taxon>
        <taxon>Dothideomycetes</taxon>
        <taxon>Dothideomycetes incertae sedis</taxon>
        <taxon>Acrospermales</taxon>
        <taxon>Acrospermaceae</taxon>
        <taxon>Pseudovirgaria</taxon>
    </lineage>
</organism>
<sequence length="419" mass="46183">MPITAPHLSFPTSSPSFLRKKWASLASSRHEQPAEKTPPRTRSISSMQRVFDSGIPVREKPPQSRFSPTQRAGTKTTASMEMESQSTNATPSESPSISPSTSTLRNQQQHATLTPSDTYADRQPDTDCHPDTDRPPFSNAIYNPSPLIYQAHHPSKECRASLPSPPSSPFPKHATPTSKGPSEIRATTVADGILTRPFGRAWGLVQGRSEQGTVRRKAVGTAPARLFATRRKSVVRRSVGVGVEVGPHHVDAGAAADDDDDDGYIVDKRDDEPERDHSGREASHTAKLDMDEQSSLAHLLAWLDFPPSTLSSTSLLPKPPSFATALSYFPFTTTATTASCLTSLDQRYRLERYTYLHMRKSELEELIDRALSAPTGANDDVVLGTERELEESEERRLEAEKGWVMVMREMQRIEAIGIV</sequence>
<dbReference type="GeneID" id="54489388"/>
<gene>
    <name evidence="2" type="ORF">EJ05DRAFT_512413</name>
</gene>
<dbReference type="EMBL" id="ML996576">
    <property type="protein sequence ID" value="KAF2755821.1"/>
    <property type="molecule type" value="Genomic_DNA"/>
</dbReference>